<evidence type="ECO:0000313" key="10">
    <source>
        <dbReference type="Proteomes" id="UP000006443"/>
    </source>
</evidence>
<feature type="transmembrane region" description="Helical" evidence="8">
    <location>
        <begin position="219"/>
        <end position="242"/>
    </location>
</feature>
<evidence type="ECO:0000256" key="7">
    <source>
        <dbReference type="ARBA" id="ARBA00023136"/>
    </source>
</evidence>
<feature type="transmembrane region" description="Helical" evidence="8">
    <location>
        <begin position="70"/>
        <end position="88"/>
    </location>
</feature>
<evidence type="ECO:0000256" key="2">
    <source>
        <dbReference type="ARBA" id="ARBA00009773"/>
    </source>
</evidence>
<evidence type="ECO:0000256" key="6">
    <source>
        <dbReference type="ARBA" id="ARBA00022989"/>
    </source>
</evidence>
<sequence>MEDRSWPQSLWPLIVRTLAVILTIIAVLWFVHKISWVIGILVVSTMIVYSISPLSNYLTRKGVPHSVSVLSVYLLLLFSAFLFFYLLIPTLTNEMRALARYLATDYSYLLPEILLQIDQLMASENIHQALQDVAQNLPNMLQQAVFTMTLVTGSIFSGLTEVLIVLFLVYYMLRDLSHVKRGIVRLFPPAWRKESTHVLQIIDLKVGAYLRGNLLRCTAVGIITGIALAIVGMPFALMLGILAGILNIIVYIGPYLAGIPAVLLALTPNTPHPILIVVLYVTVQAVDAFLLTPNLLGKAVDLRPFTVIISLLIGGTLLGVIGFLLAIPVAATIKVIIYHYYLKEDQILKL</sequence>
<organism evidence="9 10">
    <name type="scientific">Dethiobacter alkaliphilus AHT 1</name>
    <dbReference type="NCBI Taxonomy" id="555088"/>
    <lineage>
        <taxon>Bacteria</taxon>
        <taxon>Bacillati</taxon>
        <taxon>Bacillota</taxon>
        <taxon>Dethiobacteria</taxon>
        <taxon>Dethiobacterales</taxon>
        <taxon>Dethiobacteraceae</taxon>
        <taxon>Dethiobacter</taxon>
    </lineage>
</organism>
<feature type="transmembrane region" description="Helical" evidence="8">
    <location>
        <begin position="12"/>
        <end position="31"/>
    </location>
</feature>
<reference evidence="9 10" key="1">
    <citation type="submission" date="2009-02" db="EMBL/GenBank/DDBJ databases">
        <title>Sequencing of the draft genome and assembly of Dethiobacter alkaliphilus AHT 1.</title>
        <authorList>
            <consortium name="US DOE Joint Genome Institute (JGI-PGF)"/>
            <person name="Lucas S."/>
            <person name="Copeland A."/>
            <person name="Lapidus A."/>
            <person name="Glavina del Rio T."/>
            <person name="Dalin E."/>
            <person name="Tice H."/>
            <person name="Bruce D."/>
            <person name="Goodwin L."/>
            <person name="Pitluck S."/>
            <person name="Larimer F."/>
            <person name="Land M.L."/>
            <person name="Hauser L."/>
            <person name="Muyzer G."/>
        </authorList>
    </citation>
    <scope>NUCLEOTIDE SEQUENCE [LARGE SCALE GENOMIC DNA]</scope>
    <source>
        <strain evidence="9 10">AHT 1</strain>
    </source>
</reference>
<evidence type="ECO:0000256" key="3">
    <source>
        <dbReference type="ARBA" id="ARBA00022448"/>
    </source>
</evidence>
<accession>C0GHC7</accession>
<dbReference type="InterPro" id="IPR002549">
    <property type="entry name" value="AI-2E-like"/>
</dbReference>
<proteinExistence type="inferred from homology"/>
<feature type="transmembrane region" description="Helical" evidence="8">
    <location>
        <begin position="37"/>
        <end position="58"/>
    </location>
</feature>
<dbReference type="Proteomes" id="UP000006443">
    <property type="component" value="Unassembled WGS sequence"/>
</dbReference>
<keyword evidence="10" id="KW-1185">Reference proteome</keyword>
<dbReference type="PANTHER" id="PTHR21716:SF53">
    <property type="entry name" value="PERMEASE PERM-RELATED"/>
    <property type="match status" value="1"/>
</dbReference>
<dbReference type="AlphaFoldDB" id="C0GHC7"/>
<dbReference type="GO" id="GO:0005886">
    <property type="term" value="C:plasma membrane"/>
    <property type="evidence" value="ECO:0007669"/>
    <property type="project" value="UniProtKB-SubCell"/>
</dbReference>
<evidence type="ECO:0008006" key="11">
    <source>
        <dbReference type="Google" id="ProtNLM"/>
    </source>
</evidence>
<keyword evidence="6 8" id="KW-1133">Transmembrane helix</keyword>
<dbReference type="EMBL" id="ACJM01000009">
    <property type="protein sequence ID" value="EEG77133.1"/>
    <property type="molecule type" value="Genomic_DNA"/>
</dbReference>
<feature type="transmembrane region" description="Helical" evidence="8">
    <location>
        <begin position="274"/>
        <end position="296"/>
    </location>
</feature>
<evidence type="ECO:0000256" key="4">
    <source>
        <dbReference type="ARBA" id="ARBA00022475"/>
    </source>
</evidence>
<keyword evidence="5 8" id="KW-0812">Transmembrane</keyword>
<protein>
    <recommendedName>
        <fullName evidence="11">AI-2E family transporter</fullName>
    </recommendedName>
</protein>
<comment type="similarity">
    <text evidence="2">Belongs to the autoinducer-2 exporter (AI-2E) (TC 2.A.86) family.</text>
</comment>
<feature type="transmembrane region" description="Helical" evidence="8">
    <location>
        <begin position="308"/>
        <end position="341"/>
    </location>
</feature>
<feature type="transmembrane region" description="Helical" evidence="8">
    <location>
        <begin position="145"/>
        <end position="173"/>
    </location>
</feature>
<keyword evidence="7 8" id="KW-0472">Membrane</keyword>
<dbReference type="eggNOG" id="COG0628">
    <property type="taxonomic scope" value="Bacteria"/>
</dbReference>
<dbReference type="GO" id="GO:0055085">
    <property type="term" value="P:transmembrane transport"/>
    <property type="evidence" value="ECO:0007669"/>
    <property type="project" value="TreeGrafter"/>
</dbReference>
<feature type="transmembrane region" description="Helical" evidence="8">
    <location>
        <begin position="248"/>
        <end position="267"/>
    </location>
</feature>
<dbReference type="STRING" id="555088.DealDRAFT_1886"/>
<evidence type="ECO:0000256" key="5">
    <source>
        <dbReference type="ARBA" id="ARBA00022692"/>
    </source>
</evidence>
<evidence type="ECO:0000313" key="9">
    <source>
        <dbReference type="EMBL" id="EEG77133.1"/>
    </source>
</evidence>
<comment type="caution">
    <text evidence="9">The sequence shown here is derived from an EMBL/GenBank/DDBJ whole genome shotgun (WGS) entry which is preliminary data.</text>
</comment>
<comment type="subcellular location">
    <subcellularLocation>
        <location evidence="1">Cell membrane</location>
        <topology evidence="1">Multi-pass membrane protein</topology>
    </subcellularLocation>
</comment>
<evidence type="ECO:0000256" key="8">
    <source>
        <dbReference type="SAM" id="Phobius"/>
    </source>
</evidence>
<keyword evidence="4" id="KW-1003">Cell membrane</keyword>
<dbReference type="OrthoDB" id="9793390at2"/>
<gene>
    <name evidence="9" type="ORF">DealDRAFT_1886</name>
</gene>
<dbReference type="RefSeq" id="WP_008516879.1">
    <property type="nucleotide sequence ID" value="NZ_ACJM01000009.1"/>
</dbReference>
<dbReference type="Pfam" id="PF01594">
    <property type="entry name" value="AI-2E_transport"/>
    <property type="match status" value="1"/>
</dbReference>
<keyword evidence="3" id="KW-0813">Transport</keyword>
<name>C0GHC7_DETAL</name>
<dbReference type="PANTHER" id="PTHR21716">
    <property type="entry name" value="TRANSMEMBRANE PROTEIN"/>
    <property type="match status" value="1"/>
</dbReference>
<evidence type="ECO:0000256" key="1">
    <source>
        <dbReference type="ARBA" id="ARBA00004651"/>
    </source>
</evidence>